<name>F8FFC1_PAEMK</name>
<dbReference type="InterPro" id="IPR051448">
    <property type="entry name" value="CdaR-like_regulators"/>
</dbReference>
<dbReference type="PATRIC" id="fig|1036673.3.peg.3022"/>
<gene>
    <name evidence="4" type="ordered locus">KNP414_03281</name>
</gene>
<dbReference type="AlphaFoldDB" id="F8FFC1"/>
<dbReference type="PANTHER" id="PTHR33744">
    <property type="entry name" value="CARBOHYDRATE DIACID REGULATOR"/>
    <property type="match status" value="1"/>
</dbReference>
<evidence type="ECO:0000256" key="1">
    <source>
        <dbReference type="ARBA" id="ARBA00006754"/>
    </source>
</evidence>
<evidence type="ECO:0000259" key="3">
    <source>
        <dbReference type="Pfam" id="PF17853"/>
    </source>
</evidence>
<dbReference type="InterPro" id="IPR041522">
    <property type="entry name" value="CdaR_GGDEF"/>
</dbReference>
<dbReference type="InterPro" id="IPR025736">
    <property type="entry name" value="PucR_C-HTH_dom"/>
</dbReference>
<dbReference type="GO" id="GO:0003677">
    <property type="term" value="F:DNA binding"/>
    <property type="evidence" value="ECO:0007669"/>
    <property type="project" value="UniProtKB-KW"/>
</dbReference>
<proteinExistence type="inferred from homology"/>
<keyword evidence="4" id="KW-0238">DNA-binding</keyword>
<accession>F8FFC1</accession>
<reference evidence="4 5" key="2">
    <citation type="journal article" date="2013" name="Genome Announc.">
        <title>Genome Sequence of Growth-Improving Paenibacillus mucilaginosus Strain KNP414.</title>
        <authorList>
            <person name="Lu J.J."/>
            <person name="Wang J.F."/>
            <person name="Hu X.F."/>
        </authorList>
    </citation>
    <scope>NUCLEOTIDE SEQUENCE [LARGE SCALE GENOMIC DNA]</scope>
    <source>
        <strain evidence="4 5">KNP414</strain>
    </source>
</reference>
<dbReference type="EMBL" id="CP002869">
    <property type="protein sequence ID" value="AEI41839.1"/>
    <property type="molecule type" value="Genomic_DNA"/>
</dbReference>
<dbReference type="Pfam" id="PF17853">
    <property type="entry name" value="GGDEF_2"/>
    <property type="match status" value="1"/>
</dbReference>
<evidence type="ECO:0000259" key="2">
    <source>
        <dbReference type="Pfam" id="PF13556"/>
    </source>
</evidence>
<dbReference type="PANTHER" id="PTHR33744:SF1">
    <property type="entry name" value="DNA-BINDING TRANSCRIPTIONAL ACTIVATOR ADER"/>
    <property type="match status" value="1"/>
</dbReference>
<reference evidence="5" key="1">
    <citation type="submission" date="2011-06" db="EMBL/GenBank/DDBJ databases">
        <title>Complete genome sequence of Paenibacillus mucilaginosus KNP414.</title>
        <authorList>
            <person name="Wang J."/>
            <person name="Hu S."/>
            <person name="Hu X."/>
            <person name="Zhang B."/>
            <person name="Dong D."/>
            <person name="Zhang S."/>
            <person name="Zhao K."/>
            <person name="Wu D."/>
        </authorList>
    </citation>
    <scope>NUCLEOTIDE SEQUENCE [LARGE SCALE GENOMIC DNA]</scope>
    <source>
        <strain evidence="5">KNP414</strain>
    </source>
</reference>
<evidence type="ECO:0000313" key="5">
    <source>
        <dbReference type="Proteomes" id="UP000006620"/>
    </source>
</evidence>
<dbReference type="HOGENOM" id="CLU_017436_7_2_9"/>
<dbReference type="InterPro" id="IPR042070">
    <property type="entry name" value="PucR_C-HTH_sf"/>
</dbReference>
<protein>
    <submittedName>
        <fullName evidence="4">DNA-binding transcriptional regulator (Contains C-terminal Fis domain)</fullName>
    </submittedName>
</protein>
<dbReference type="Pfam" id="PF13556">
    <property type="entry name" value="HTH_30"/>
    <property type="match status" value="1"/>
</dbReference>
<dbReference type="RefSeq" id="WP_013916998.1">
    <property type="nucleotide sequence ID" value="NC_015690.1"/>
</dbReference>
<feature type="domain" description="CdaR GGDEF-like" evidence="3">
    <location>
        <begin position="172"/>
        <end position="292"/>
    </location>
</feature>
<dbReference type="KEGG" id="pms:KNP414_03281"/>
<evidence type="ECO:0000313" key="4">
    <source>
        <dbReference type="EMBL" id="AEI41839.1"/>
    </source>
</evidence>
<dbReference type="Proteomes" id="UP000006620">
    <property type="component" value="Chromosome"/>
</dbReference>
<feature type="domain" description="PucR C-terminal helix-turn-helix" evidence="2">
    <location>
        <begin position="348"/>
        <end position="405"/>
    </location>
</feature>
<sequence>MPMPSDELWYQRSFDSLEELADAISEVLRCPVTIEDASFRLLAYSSHTPSTDPARIATIISRRVPDHVIASLWKEGVLTRLMESDEPVRIPGIAEVGLGPRVAVSIRRSGTVLGHIWVIEENRSLTEEDLEQLLLGVSAARTKLLQHQTQRRKEQESLQDFFWQLLTGHLRSHAAAAEKAARLQVSLPASFATAILQFGRELPEKLAGEIPYLLSAAGRIRFPLFALHQGQLILLAECRDARSLRDLEESLAQLGRLLLERSPLKSCVAGAGLVYEDYSLLEQSYREAQTVLGLRARFPEETSHRVLYRDLGFYRWLPLFHEHNEAGRYANPSLEKLRAYDREHHGSLIDTLETYLSCDSNLKEAAERLHIHANSLAYRLKRITEIGGIDLASMDQKVTLYLDLKTDKLKSPRL</sequence>
<comment type="similarity">
    <text evidence="1">Belongs to the CdaR family.</text>
</comment>
<dbReference type="Gene3D" id="1.10.10.2840">
    <property type="entry name" value="PucR C-terminal helix-turn-helix domain"/>
    <property type="match status" value="1"/>
</dbReference>
<organism evidence="4 5">
    <name type="scientific">Paenibacillus mucilaginosus (strain KNP414)</name>
    <dbReference type="NCBI Taxonomy" id="1036673"/>
    <lineage>
        <taxon>Bacteria</taxon>
        <taxon>Bacillati</taxon>
        <taxon>Bacillota</taxon>
        <taxon>Bacilli</taxon>
        <taxon>Bacillales</taxon>
        <taxon>Paenibacillaceae</taxon>
        <taxon>Paenibacillus</taxon>
    </lineage>
</organism>